<evidence type="ECO:0000256" key="2">
    <source>
        <dbReference type="ARBA" id="ARBA00022475"/>
    </source>
</evidence>
<dbReference type="Proteomes" id="UP000653343">
    <property type="component" value="Unassembled WGS sequence"/>
</dbReference>
<evidence type="ECO:0000256" key="6">
    <source>
        <dbReference type="SAM" id="Phobius"/>
    </source>
</evidence>
<dbReference type="InterPro" id="IPR005598">
    <property type="entry name" value="ATP_synth_I"/>
</dbReference>
<evidence type="ECO:0000256" key="1">
    <source>
        <dbReference type="ARBA" id="ARBA00004651"/>
    </source>
</evidence>
<keyword evidence="4 6" id="KW-1133">Transmembrane helix</keyword>
<protein>
    <recommendedName>
        <fullName evidence="9">ATP synthase protein I</fullName>
    </recommendedName>
</protein>
<dbReference type="Pfam" id="PF03899">
    <property type="entry name" value="ATP-synt_I"/>
    <property type="match status" value="1"/>
</dbReference>
<sequence length="114" mass="12175">MARIVLLQLATALIVAVLAGLVSDTSAAYSALAGGVCCAVPNAFFALRLYVGTKRVDGASPVTFFIGEFVKIAMTLALMGAVVIWYPGVNWAAFVIAFILVLKSYFILLFKQRP</sequence>
<accession>A0ABQ2XYZ2</accession>
<evidence type="ECO:0000313" key="8">
    <source>
        <dbReference type="Proteomes" id="UP000653343"/>
    </source>
</evidence>
<dbReference type="RefSeq" id="WP_189356637.1">
    <property type="nucleotide sequence ID" value="NZ_BMYU01000003.1"/>
</dbReference>
<evidence type="ECO:0000256" key="3">
    <source>
        <dbReference type="ARBA" id="ARBA00022692"/>
    </source>
</evidence>
<feature type="transmembrane region" description="Helical" evidence="6">
    <location>
        <begin position="91"/>
        <end position="110"/>
    </location>
</feature>
<evidence type="ECO:0000256" key="5">
    <source>
        <dbReference type="ARBA" id="ARBA00023136"/>
    </source>
</evidence>
<comment type="caution">
    <text evidence="7">The sequence shown here is derived from an EMBL/GenBank/DDBJ whole genome shotgun (WGS) entry which is preliminary data.</text>
</comment>
<organism evidence="7 8">
    <name type="scientific">Undibacterium squillarum</name>
    <dbReference type="NCBI Taxonomy" id="1131567"/>
    <lineage>
        <taxon>Bacteria</taxon>
        <taxon>Pseudomonadati</taxon>
        <taxon>Pseudomonadota</taxon>
        <taxon>Betaproteobacteria</taxon>
        <taxon>Burkholderiales</taxon>
        <taxon>Oxalobacteraceae</taxon>
        <taxon>Undibacterium</taxon>
    </lineage>
</organism>
<keyword evidence="5 6" id="KW-0472">Membrane</keyword>
<reference evidence="8" key="1">
    <citation type="journal article" date="2019" name="Int. J. Syst. Evol. Microbiol.">
        <title>The Global Catalogue of Microorganisms (GCM) 10K type strain sequencing project: providing services to taxonomists for standard genome sequencing and annotation.</title>
        <authorList>
            <consortium name="The Broad Institute Genomics Platform"/>
            <consortium name="The Broad Institute Genome Sequencing Center for Infectious Disease"/>
            <person name="Wu L."/>
            <person name="Ma J."/>
        </authorList>
    </citation>
    <scope>NUCLEOTIDE SEQUENCE [LARGE SCALE GENOMIC DNA]</scope>
    <source>
        <strain evidence="8">KCTC 23917</strain>
    </source>
</reference>
<feature type="transmembrane region" description="Helical" evidence="6">
    <location>
        <begin position="62"/>
        <end position="85"/>
    </location>
</feature>
<name>A0ABQ2XYZ2_9BURK</name>
<evidence type="ECO:0000313" key="7">
    <source>
        <dbReference type="EMBL" id="GGX39158.1"/>
    </source>
</evidence>
<keyword evidence="3 6" id="KW-0812">Transmembrane</keyword>
<keyword evidence="8" id="KW-1185">Reference proteome</keyword>
<evidence type="ECO:0008006" key="9">
    <source>
        <dbReference type="Google" id="ProtNLM"/>
    </source>
</evidence>
<keyword evidence="2" id="KW-1003">Cell membrane</keyword>
<proteinExistence type="predicted"/>
<dbReference type="EMBL" id="BMYU01000003">
    <property type="protein sequence ID" value="GGX39158.1"/>
    <property type="molecule type" value="Genomic_DNA"/>
</dbReference>
<gene>
    <name evidence="7" type="ORF">GCM10010946_16930</name>
</gene>
<evidence type="ECO:0000256" key="4">
    <source>
        <dbReference type="ARBA" id="ARBA00022989"/>
    </source>
</evidence>
<comment type="subcellular location">
    <subcellularLocation>
        <location evidence="1">Cell membrane</location>
        <topology evidence="1">Multi-pass membrane protein</topology>
    </subcellularLocation>
</comment>
<feature type="transmembrane region" description="Helical" evidence="6">
    <location>
        <begin position="29"/>
        <end position="50"/>
    </location>
</feature>